<dbReference type="GO" id="GO:0006260">
    <property type="term" value="P:DNA replication"/>
    <property type="evidence" value="ECO:0007669"/>
    <property type="project" value="UniProtKB-KW"/>
</dbReference>
<dbReference type="Pfam" id="PF00149">
    <property type="entry name" value="Metallophos"/>
    <property type="match status" value="1"/>
</dbReference>
<dbReference type="GO" id="GO:0004519">
    <property type="term" value="F:endonuclease activity"/>
    <property type="evidence" value="ECO:0007669"/>
    <property type="project" value="UniProtKB-KW"/>
</dbReference>
<keyword evidence="7" id="KW-0255">Endonuclease</keyword>
<evidence type="ECO:0000256" key="5">
    <source>
        <dbReference type="ARBA" id="ARBA00022801"/>
    </source>
</evidence>
<dbReference type="Pfam" id="PF12320">
    <property type="entry name" value="SbcD_C"/>
    <property type="match status" value="1"/>
</dbReference>
<evidence type="ECO:0000256" key="4">
    <source>
        <dbReference type="ARBA" id="ARBA00022722"/>
    </source>
</evidence>
<keyword evidence="7" id="KW-0233">DNA recombination</keyword>
<dbReference type="InterPro" id="IPR041796">
    <property type="entry name" value="Mre11_N"/>
</dbReference>
<dbReference type="HOGENOM" id="CLU_038045_2_0_10"/>
<dbReference type="STRING" id="290315.Clim_1319"/>
<gene>
    <name evidence="7" type="primary">sbcD</name>
    <name evidence="10" type="ordered locus">Clim_1319</name>
</gene>
<dbReference type="Gene3D" id="3.60.21.10">
    <property type="match status" value="1"/>
</dbReference>
<dbReference type="InterPro" id="IPR004843">
    <property type="entry name" value="Calcineurin-like_PHP"/>
</dbReference>
<dbReference type="OrthoDB" id="9773856at2"/>
<dbReference type="PANTHER" id="PTHR30337">
    <property type="entry name" value="COMPONENT OF ATP-DEPENDENT DSDNA EXONUCLEASE"/>
    <property type="match status" value="1"/>
</dbReference>
<evidence type="ECO:0000313" key="10">
    <source>
        <dbReference type="EMBL" id="ACD90385.1"/>
    </source>
</evidence>
<comment type="subunit">
    <text evidence="2 7">Heterodimer of SbcC and SbcD.</text>
</comment>
<keyword evidence="4 7" id="KW-0540">Nuclease</keyword>
<dbReference type="Gene3D" id="3.30.160.720">
    <property type="match status" value="1"/>
</dbReference>
<evidence type="ECO:0000256" key="2">
    <source>
        <dbReference type="ARBA" id="ARBA00011322"/>
    </source>
</evidence>
<sequence length="411" mass="45834">MKFLHTSDWHLGRTLYGRSRYNEFTAFLDWLHALIETEKVDALLVAGDVFDTSVPGSGVQELYYGFLYRMARSKVCRHVVITAGNHDSPSFLDAPKALLRTLDVHVVGSVGDDPMDEVVVLRDRRGKAEAVVCAVPHLRDRDIRSVGPGESMEEKNRKLIDGIERHYREVCMAAEQRRLQEGGFLPMIAMGHLFTAGGTTVDGDGVREIYAGSLAHVSVSVFPQGIDYFALGHLHVPQRVTGKEHLRYSGSPIPMGFGEARQRKEVVFVEFSGGERTITTVQVPCFQQLERISGTLDAITARIFELKASGSTAWLEIEYSGDDLAGDLRSIIDEAVKGSRLEIRRLRNNCVATAAMKRLSEDESLEELSEHDVFSRCLDAGKVPDVRRPELQQAFQEVLDTMRQDEKIDGA</sequence>
<dbReference type="NCBIfam" id="TIGR00619">
    <property type="entry name" value="sbcd"/>
    <property type="match status" value="1"/>
</dbReference>
<dbReference type="eggNOG" id="COG0420">
    <property type="taxonomic scope" value="Bacteria"/>
</dbReference>
<name>B3ECW0_CHLL2</name>
<evidence type="ECO:0000256" key="6">
    <source>
        <dbReference type="ARBA" id="ARBA00022839"/>
    </source>
</evidence>
<dbReference type="SUPFAM" id="SSF56300">
    <property type="entry name" value="Metallo-dependent phosphatases"/>
    <property type="match status" value="1"/>
</dbReference>
<keyword evidence="5 7" id="KW-0378">Hydrolase</keyword>
<dbReference type="Proteomes" id="UP000008841">
    <property type="component" value="Chromosome"/>
</dbReference>
<dbReference type="InterPro" id="IPR026843">
    <property type="entry name" value="SbcD_C"/>
</dbReference>
<evidence type="ECO:0000259" key="8">
    <source>
        <dbReference type="Pfam" id="PF00149"/>
    </source>
</evidence>
<dbReference type="InterPro" id="IPR050535">
    <property type="entry name" value="DNA_Repair-Maintenance_Comp"/>
</dbReference>
<dbReference type="KEGG" id="cli:Clim_1319"/>
<feature type="domain" description="Nuclease SbcCD subunit D C-terminal" evidence="9">
    <location>
        <begin position="285"/>
        <end position="379"/>
    </location>
</feature>
<dbReference type="EMBL" id="CP001097">
    <property type="protein sequence ID" value="ACD90385.1"/>
    <property type="molecule type" value="Genomic_DNA"/>
</dbReference>
<evidence type="ECO:0000256" key="1">
    <source>
        <dbReference type="ARBA" id="ARBA00010555"/>
    </source>
</evidence>
<comment type="similarity">
    <text evidence="1 7">Belongs to the SbcD family.</text>
</comment>
<reference evidence="10 11" key="1">
    <citation type="submission" date="2008-05" db="EMBL/GenBank/DDBJ databases">
        <title>Complete sequence of Chlorobium limicola DSM 245.</title>
        <authorList>
            <consortium name="US DOE Joint Genome Institute"/>
            <person name="Lucas S."/>
            <person name="Copeland A."/>
            <person name="Lapidus A."/>
            <person name="Glavina del Rio T."/>
            <person name="Dalin E."/>
            <person name="Tice H."/>
            <person name="Bruce D."/>
            <person name="Goodwin L."/>
            <person name="Pitluck S."/>
            <person name="Schmutz J."/>
            <person name="Larimer F."/>
            <person name="Land M."/>
            <person name="Hauser L."/>
            <person name="Kyrpides N."/>
            <person name="Ovchinnikova G."/>
            <person name="Zhao F."/>
            <person name="Li T."/>
            <person name="Liu Z."/>
            <person name="Overmann J."/>
            <person name="Bryant D.A."/>
            <person name="Richardson P."/>
        </authorList>
    </citation>
    <scope>NUCLEOTIDE SEQUENCE [LARGE SCALE GENOMIC DNA]</scope>
    <source>
        <strain evidence="11">DSM 245 / NBRC 103803 / 6330</strain>
    </source>
</reference>
<dbReference type="CDD" id="cd00840">
    <property type="entry name" value="MPP_Mre11_N"/>
    <property type="match status" value="1"/>
</dbReference>
<dbReference type="GO" id="GO:0008408">
    <property type="term" value="F:3'-5' exonuclease activity"/>
    <property type="evidence" value="ECO:0007669"/>
    <property type="project" value="InterPro"/>
</dbReference>
<evidence type="ECO:0000256" key="7">
    <source>
        <dbReference type="RuleBase" id="RU363069"/>
    </source>
</evidence>
<evidence type="ECO:0000313" key="11">
    <source>
        <dbReference type="Proteomes" id="UP000008841"/>
    </source>
</evidence>
<comment type="function">
    <text evidence="7">SbcCD cleaves DNA hairpin structures. These structures can inhibit DNA replication and are intermediates in certain DNA recombination reactions. The complex acts as a 3'-&gt;5' double strand exonuclease that can open hairpins. It also has a 5' single-strand endonuclease activity.</text>
</comment>
<proteinExistence type="inferred from homology"/>
<dbReference type="AlphaFoldDB" id="B3ECW0"/>
<dbReference type="RefSeq" id="WP_012466262.1">
    <property type="nucleotide sequence ID" value="NC_010803.1"/>
</dbReference>
<keyword evidence="6 7" id="KW-0269">Exonuclease</keyword>
<evidence type="ECO:0000259" key="9">
    <source>
        <dbReference type="Pfam" id="PF12320"/>
    </source>
</evidence>
<dbReference type="InterPro" id="IPR004593">
    <property type="entry name" value="SbcD"/>
</dbReference>
<protein>
    <recommendedName>
        <fullName evidence="3 7">Nuclease SbcCD subunit D</fullName>
    </recommendedName>
</protein>
<feature type="domain" description="Calcineurin-like phosphoesterase" evidence="8">
    <location>
        <begin position="1"/>
        <end position="237"/>
    </location>
</feature>
<dbReference type="GO" id="GO:0006310">
    <property type="term" value="P:DNA recombination"/>
    <property type="evidence" value="ECO:0007669"/>
    <property type="project" value="UniProtKB-KW"/>
</dbReference>
<accession>B3ECW0</accession>
<keyword evidence="7" id="KW-0235">DNA replication</keyword>
<dbReference type="PANTHER" id="PTHR30337:SF0">
    <property type="entry name" value="NUCLEASE SBCCD SUBUNIT D"/>
    <property type="match status" value="1"/>
</dbReference>
<dbReference type="InterPro" id="IPR029052">
    <property type="entry name" value="Metallo-depent_PP-like"/>
</dbReference>
<evidence type="ECO:0000256" key="3">
    <source>
        <dbReference type="ARBA" id="ARBA00013365"/>
    </source>
</evidence>
<organism evidence="10 11">
    <name type="scientific">Chlorobium limicola (strain DSM 245 / NBRC 103803 / 6330)</name>
    <dbReference type="NCBI Taxonomy" id="290315"/>
    <lineage>
        <taxon>Bacteria</taxon>
        <taxon>Pseudomonadati</taxon>
        <taxon>Chlorobiota</taxon>
        <taxon>Chlorobiia</taxon>
        <taxon>Chlorobiales</taxon>
        <taxon>Chlorobiaceae</taxon>
        <taxon>Chlorobium/Pelodictyon group</taxon>
        <taxon>Chlorobium</taxon>
    </lineage>
</organism>